<name>A0A2T6ZN50_TUBBO</name>
<comment type="caution">
    <text evidence="2">The sequence shown here is derived from an EMBL/GenBank/DDBJ whole genome shotgun (WGS) entry which is preliminary data.</text>
</comment>
<keyword evidence="1" id="KW-0812">Transmembrane</keyword>
<organism evidence="2 3">
    <name type="scientific">Tuber borchii</name>
    <name type="common">White truffle</name>
    <dbReference type="NCBI Taxonomy" id="42251"/>
    <lineage>
        <taxon>Eukaryota</taxon>
        <taxon>Fungi</taxon>
        <taxon>Dikarya</taxon>
        <taxon>Ascomycota</taxon>
        <taxon>Pezizomycotina</taxon>
        <taxon>Pezizomycetes</taxon>
        <taxon>Pezizales</taxon>
        <taxon>Tuberaceae</taxon>
        <taxon>Tuber</taxon>
    </lineage>
</organism>
<evidence type="ECO:0000256" key="1">
    <source>
        <dbReference type="SAM" id="Phobius"/>
    </source>
</evidence>
<accession>A0A2T6ZN50</accession>
<dbReference type="EMBL" id="NESQ01000170">
    <property type="protein sequence ID" value="PUU76886.1"/>
    <property type="molecule type" value="Genomic_DNA"/>
</dbReference>
<reference evidence="2 3" key="1">
    <citation type="submission" date="2017-04" db="EMBL/GenBank/DDBJ databases">
        <title>Draft genome sequence of Tuber borchii Vittad., a whitish edible truffle.</title>
        <authorList>
            <consortium name="DOE Joint Genome Institute"/>
            <person name="Murat C."/>
            <person name="Kuo A."/>
            <person name="Barry K.W."/>
            <person name="Clum A."/>
            <person name="Dockter R.B."/>
            <person name="Fauchery L."/>
            <person name="Iotti M."/>
            <person name="Kohler A."/>
            <person name="Labutti K."/>
            <person name="Lindquist E.A."/>
            <person name="Lipzen A."/>
            <person name="Ohm R.A."/>
            <person name="Wang M."/>
            <person name="Grigoriev I.V."/>
            <person name="Zambonelli A."/>
            <person name="Martin F.M."/>
        </authorList>
    </citation>
    <scope>NUCLEOTIDE SEQUENCE [LARGE SCALE GENOMIC DNA]</scope>
    <source>
        <strain evidence="2 3">Tbo3840</strain>
    </source>
</reference>
<proteinExistence type="predicted"/>
<dbReference type="Proteomes" id="UP000244722">
    <property type="component" value="Unassembled WGS sequence"/>
</dbReference>
<dbReference type="AlphaFoldDB" id="A0A2T6ZN50"/>
<sequence>MVILSIHLFIQPSRITSFLFPSYCIVMPVSCPEAFTRLLVCFFVFFPSYFFLKRGVTRAGLHTYSIMRFPEIITSQRKENRGFLPSSLLFYPICIPFLQWFMTWCIAVSYNPSIKAM</sequence>
<feature type="transmembrane region" description="Helical" evidence="1">
    <location>
        <begin position="34"/>
        <end position="52"/>
    </location>
</feature>
<feature type="transmembrane region" description="Helical" evidence="1">
    <location>
        <begin position="88"/>
        <end position="110"/>
    </location>
</feature>
<keyword evidence="3" id="KW-1185">Reference proteome</keyword>
<keyword evidence="1" id="KW-0472">Membrane</keyword>
<evidence type="ECO:0000313" key="3">
    <source>
        <dbReference type="Proteomes" id="UP000244722"/>
    </source>
</evidence>
<gene>
    <name evidence="2" type="ORF">B9Z19DRAFT_1087350</name>
</gene>
<protein>
    <submittedName>
        <fullName evidence="2">Uncharacterized protein</fullName>
    </submittedName>
</protein>
<keyword evidence="1" id="KW-1133">Transmembrane helix</keyword>
<evidence type="ECO:0000313" key="2">
    <source>
        <dbReference type="EMBL" id="PUU76886.1"/>
    </source>
</evidence>